<dbReference type="EMBL" id="LN890656">
    <property type="protein sequence ID" value="CUS06193.1"/>
    <property type="molecule type" value="Genomic_DNA"/>
</dbReference>
<sequence length="346" mass="39777">MRIHWQPMLRQQFGAALDILERTMLACPADLWAAQLWDDEDGEQEFGQTWGIITHTLIWLDLYLTGQAEGFAPPPPFQRGKLLATPYSKAQLQTYLDACRAKLTATIDGLTEATANRLCRFRWMEPSFVELQLYTMRHVVEHTAHVNLLIGQHGDPAPQDVVDYVYEEGRGDMDIPWQEIVWRQYGAALDVLGDAIAACPAELWRGRLYDDPGARPEYAEVWYRAYHALFWVDLYLFGAEEGFLPPAPLGLIEMVEDDLPDRVYTQEELLTYWAICRNKMRETLLALDDETAARRCSFAWGEVSFLELQLYSMRHVQEHAAQLSLYLGQHGLPAPDWVSMARPDRE</sequence>
<name>A0A170PJZ8_9CHLR</name>
<dbReference type="Proteomes" id="UP000215027">
    <property type="component" value="Chromosome II"/>
</dbReference>
<dbReference type="RefSeq" id="WP_197699954.1">
    <property type="nucleotide sequence ID" value="NZ_LN890656.1"/>
</dbReference>
<dbReference type="KEGG" id="pbf:CFX0092_B0659"/>
<reference evidence="1" key="1">
    <citation type="submission" date="2016-01" db="EMBL/GenBank/DDBJ databases">
        <authorList>
            <person name="Mcilroy J.S."/>
            <person name="Karst M S."/>
            <person name="Albertsen M."/>
        </authorList>
    </citation>
    <scope>NUCLEOTIDE SEQUENCE</scope>
    <source>
        <strain evidence="1">Cfx-K</strain>
    </source>
</reference>
<organism evidence="1 2">
    <name type="scientific">Candidatus Promineifilum breve</name>
    <dbReference type="NCBI Taxonomy" id="1806508"/>
    <lineage>
        <taxon>Bacteria</taxon>
        <taxon>Bacillati</taxon>
        <taxon>Chloroflexota</taxon>
        <taxon>Ardenticatenia</taxon>
        <taxon>Candidatus Promineifilales</taxon>
        <taxon>Candidatus Promineifilaceae</taxon>
        <taxon>Candidatus Promineifilum</taxon>
    </lineage>
</organism>
<accession>A0A170PJZ8</accession>
<gene>
    <name evidence="1" type="ORF">CFX0092_B0659</name>
</gene>
<dbReference type="SUPFAM" id="SSF109854">
    <property type="entry name" value="DinB/YfiT-like putative metalloenzymes"/>
    <property type="match status" value="2"/>
</dbReference>
<dbReference type="InterPro" id="IPR034660">
    <property type="entry name" value="DinB/YfiT-like"/>
</dbReference>
<dbReference type="AlphaFoldDB" id="A0A170PJZ8"/>
<dbReference type="Gene3D" id="1.20.120.450">
    <property type="entry name" value="dinb family like domain"/>
    <property type="match status" value="2"/>
</dbReference>
<evidence type="ECO:0008006" key="3">
    <source>
        <dbReference type="Google" id="ProtNLM"/>
    </source>
</evidence>
<evidence type="ECO:0000313" key="2">
    <source>
        <dbReference type="Proteomes" id="UP000215027"/>
    </source>
</evidence>
<evidence type="ECO:0000313" key="1">
    <source>
        <dbReference type="EMBL" id="CUS06193.1"/>
    </source>
</evidence>
<protein>
    <recommendedName>
        <fullName evidence="3">DinB-like domain-containing protein</fullName>
    </recommendedName>
</protein>
<proteinExistence type="predicted"/>
<keyword evidence="2" id="KW-1185">Reference proteome</keyword>